<organism evidence="1 2">
    <name type="scientific">Tardiphaga alba</name>
    <dbReference type="NCBI Taxonomy" id="340268"/>
    <lineage>
        <taxon>Bacteria</taxon>
        <taxon>Pseudomonadati</taxon>
        <taxon>Pseudomonadota</taxon>
        <taxon>Alphaproteobacteria</taxon>
        <taxon>Hyphomicrobiales</taxon>
        <taxon>Nitrobacteraceae</taxon>
        <taxon>Tardiphaga</taxon>
    </lineage>
</organism>
<dbReference type="EMBL" id="CP036498">
    <property type="protein sequence ID" value="QUS38403.1"/>
    <property type="molecule type" value="Genomic_DNA"/>
</dbReference>
<accession>A0ABX8A7F5</accession>
<proteinExistence type="predicted"/>
<sequence>MSKHLKALAEADSVFGCRSASFAGNFVRGRSVIGNADGSAKSKKPGDDARRLQWMMERVL</sequence>
<name>A0ABX8A7F5_9BRAD</name>
<evidence type="ECO:0000313" key="2">
    <source>
        <dbReference type="Proteomes" id="UP000682843"/>
    </source>
</evidence>
<gene>
    <name evidence="1" type="ORF">RPMA_05745</name>
</gene>
<evidence type="ECO:0000313" key="1">
    <source>
        <dbReference type="EMBL" id="QUS38403.1"/>
    </source>
</evidence>
<reference evidence="1 2" key="1">
    <citation type="submission" date="2019-02" db="EMBL/GenBank/DDBJ databases">
        <title>Emended description of the genus Rhodopseudomonas and description of Rhodopseudomonas albus sp. nov., a non-phototrophic, heavy-metal-tolerant bacterium isolated from garden soil.</title>
        <authorList>
            <person name="Bao Z."/>
            <person name="Cao W.W."/>
            <person name="Sato Y."/>
            <person name="Nishizawa T."/>
            <person name="Zhao J."/>
            <person name="Guo Y."/>
            <person name="Ohta H."/>
        </authorList>
    </citation>
    <scope>NUCLEOTIDE SEQUENCE [LARGE SCALE GENOMIC DNA]</scope>
    <source>
        <strain evidence="1 2">SK50-23</strain>
    </source>
</reference>
<keyword evidence="2" id="KW-1185">Reference proteome</keyword>
<protein>
    <submittedName>
        <fullName evidence="1">Uncharacterized protein</fullName>
    </submittedName>
</protein>
<dbReference type="RefSeq" id="WP_211911939.1">
    <property type="nucleotide sequence ID" value="NZ_CP036498.1"/>
</dbReference>
<dbReference type="Proteomes" id="UP000682843">
    <property type="component" value="Chromosome"/>
</dbReference>